<evidence type="ECO:0000256" key="4">
    <source>
        <dbReference type="ARBA" id="ARBA00022692"/>
    </source>
</evidence>
<evidence type="ECO:0000256" key="11">
    <source>
        <dbReference type="SAM" id="MobiDB-lite"/>
    </source>
</evidence>
<comment type="caution">
    <text evidence="12">The sequence shown here is derived from an EMBL/GenBank/DDBJ whole genome shotgun (WGS) entry which is preliminary data.</text>
</comment>
<reference evidence="12 13" key="1">
    <citation type="submission" date="2015-10" db="EMBL/GenBank/DDBJ databases">
        <title>Draft genome sequence of Novosphingobium fuchskuhlense DSM 25065 isolated from a surface water sample of the southwest basin of Lake Grosse Fuchskuhle.</title>
        <authorList>
            <person name="Ruckert C."/>
            <person name="Winkler A."/>
            <person name="Glaeser J."/>
            <person name="Grossart H.-P."/>
            <person name="Kalinowski J."/>
            <person name="Glaeser S."/>
        </authorList>
    </citation>
    <scope>NUCLEOTIDE SEQUENCE [LARGE SCALE GENOMIC DNA]</scope>
    <source>
        <strain evidence="12 13">FNE08-7</strain>
    </source>
</reference>
<feature type="coiled-coil region" evidence="10">
    <location>
        <begin position="161"/>
        <end position="188"/>
    </location>
</feature>
<name>A0A117UXS3_9SPHN</name>
<evidence type="ECO:0000256" key="10">
    <source>
        <dbReference type="SAM" id="Coils"/>
    </source>
</evidence>
<evidence type="ECO:0000256" key="2">
    <source>
        <dbReference type="ARBA" id="ARBA00007613"/>
    </source>
</evidence>
<keyword evidence="8 9" id="KW-0449">Lipoprotein</keyword>
<evidence type="ECO:0000313" key="13">
    <source>
        <dbReference type="Proteomes" id="UP000058012"/>
    </source>
</evidence>
<evidence type="ECO:0000256" key="7">
    <source>
        <dbReference type="ARBA" id="ARBA00023139"/>
    </source>
</evidence>
<keyword evidence="10" id="KW-0175">Coiled coil</keyword>
<dbReference type="Proteomes" id="UP000058012">
    <property type="component" value="Unassembled WGS sequence"/>
</dbReference>
<proteinExistence type="inferred from homology"/>
<dbReference type="EMBL" id="LLZS01000003">
    <property type="protein sequence ID" value="KUR72803.1"/>
    <property type="molecule type" value="Genomic_DNA"/>
</dbReference>
<evidence type="ECO:0000256" key="9">
    <source>
        <dbReference type="RuleBase" id="RU362097"/>
    </source>
</evidence>
<keyword evidence="13" id="KW-1185">Reference proteome</keyword>
<evidence type="ECO:0000313" key="12">
    <source>
        <dbReference type="EMBL" id="KUR72803.1"/>
    </source>
</evidence>
<dbReference type="Gene3D" id="2.20.200.10">
    <property type="entry name" value="Outer membrane efflux proteins (OEP)"/>
    <property type="match status" value="1"/>
</dbReference>
<dbReference type="SUPFAM" id="SSF56954">
    <property type="entry name" value="Outer membrane efflux proteins (OEP)"/>
    <property type="match status" value="1"/>
</dbReference>
<keyword evidence="4 9" id="KW-0812">Transmembrane</keyword>
<evidence type="ECO:0000256" key="6">
    <source>
        <dbReference type="ARBA" id="ARBA00023136"/>
    </source>
</evidence>
<dbReference type="Pfam" id="PF02321">
    <property type="entry name" value="OEP"/>
    <property type="match status" value="2"/>
</dbReference>
<dbReference type="GO" id="GO:0015562">
    <property type="term" value="F:efflux transmembrane transporter activity"/>
    <property type="evidence" value="ECO:0007669"/>
    <property type="project" value="InterPro"/>
</dbReference>
<keyword evidence="5 9" id="KW-0732">Signal</keyword>
<dbReference type="NCBIfam" id="TIGR01845">
    <property type="entry name" value="outer_NodT"/>
    <property type="match status" value="1"/>
</dbReference>
<dbReference type="PANTHER" id="PTHR30203:SF20">
    <property type="entry name" value="MULTIDRUG RESISTANCE OUTER MEMBRANE PROTEIN MDTP-RELATED"/>
    <property type="match status" value="1"/>
</dbReference>
<dbReference type="OrthoDB" id="9783100at2"/>
<dbReference type="InterPro" id="IPR003423">
    <property type="entry name" value="OMP_efflux"/>
</dbReference>
<feature type="signal peptide" evidence="9">
    <location>
        <begin position="1"/>
        <end position="32"/>
    </location>
</feature>
<evidence type="ECO:0000256" key="3">
    <source>
        <dbReference type="ARBA" id="ARBA00022452"/>
    </source>
</evidence>
<feature type="chain" id="PRO_5006990192" evidence="9">
    <location>
        <begin position="33"/>
        <end position="485"/>
    </location>
</feature>
<organism evidence="12 13">
    <name type="scientific">Novosphingobium fuchskuhlense</name>
    <dbReference type="NCBI Taxonomy" id="1117702"/>
    <lineage>
        <taxon>Bacteria</taxon>
        <taxon>Pseudomonadati</taxon>
        <taxon>Pseudomonadota</taxon>
        <taxon>Alphaproteobacteria</taxon>
        <taxon>Sphingomonadales</taxon>
        <taxon>Sphingomonadaceae</taxon>
        <taxon>Novosphingobium</taxon>
    </lineage>
</organism>
<keyword evidence="7 9" id="KW-0564">Palmitate</keyword>
<dbReference type="RefSeq" id="WP_067907324.1">
    <property type="nucleotide sequence ID" value="NZ_KQ954244.1"/>
</dbReference>
<dbReference type="AlphaFoldDB" id="A0A117UXS3"/>
<sequence>MHLGIPLKHTARALRTALLLAGCCLLAGCATMPDLGTRPALLDPARDPSKFGAAETQTPSGTWPGDGWWKDYGDGQLAPLIEEALAGSPTLAAADARARKAAAYATSAGAALRPSLTANGQAADVKQSYNNGFPAQFVPKGLNDTGRASLDLGYELDFFGKNRAALRAATSEREAAALEARAARLALATSVAAAYADLARLAAERAVQVAAVQQREEVAALVARRVASGLDTRGEQRQADAGVPLARGDLAATDEAITLTRNRLAALLGAGPERGAAIALPAPRMLPAPALPANLALDLIGRRADIAAARLRTEAAAARIAVARAGFFPNVNLLAFAGLQSLGLGNLTAKGSDIAQMGAAISLPIFSGGRIEGQYRAARADYDEAVAQYNQTLLRALNEVADAAASRRALVQRQTEAHAALAASEEAYSIARRRYEGGLSPYLAVLTAQDALLRNRQLAAVLDARALTLNIELIRALGGGFGPSA</sequence>
<keyword evidence="3 9" id="KW-1134">Transmembrane beta strand</keyword>
<dbReference type="Gene3D" id="1.20.1600.10">
    <property type="entry name" value="Outer membrane efflux proteins (OEP)"/>
    <property type="match status" value="1"/>
</dbReference>
<evidence type="ECO:0000256" key="5">
    <source>
        <dbReference type="ARBA" id="ARBA00022729"/>
    </source>
</evidence>
<evidence type="ECO:0000256" key="1">
    <source>
        <dbReference type="ARBA" id="ARBA00004370"/>
    </source>
</evidence>
<dbReference type="InterPro" id="IPR010131">
    <property type="entry name" value="MdtP/NodT-like"/>
</dbReference>
<accession>A0A117UXS3</accession>
<comment type="similarity">
    <text evidence="2 9">Belongs to the outer membrane factor (OMF) (TC 1.B.17) family.</text>
</comment>
<protein>
    <submittedName>
        <fullName evidence="12">Multidrug transporter</fullName>
    </submittedName>
</protein>
<comment type="subcellular location">
    <subcellularLocation>
        <location evidence="9">Cell membrane</location>
        <topology evidence="9">Lipid-anchor</topology>
    </subcellularLocation>
    <subcellularLocation>
        <location evidence="1">Membrane</location>
    </subcellularLocation>
</comment>
<evidence type="ECO:0000256" key="8">
    <source>
        <dbReference type="ARBA" id="ARBA00023288"/>
    </source>
</evidence>
<keyword evidence="6 9" id="KW-0472">Membrane</keyword>
<gene>
    <name evidence="12" type="ORF">AQZ52_06180</name>
</gene>
<dbReference type="PANTHER" id="PTHR30203">
    <property type="entry name" value="OUTER MEMBRANE CATION EFFLUX PROTEIN"/>
    <property type="match status" value="1"/>
</dbReference>
<dbReference type="STRING" id="1117702.AQZ52_06180"/>
<feature type="region of interest" description="Disordered" evidence="11">
    <location>
        <begin position="46"/>
        <end position="66"/>
    </location>
</feature>
<dbReference type="GO" id="GO:0005886">
    <property type="term" value="C:plasma membrane"/>
    <property type="evidence" value="ECO:0007669"/>
    <property type="project" value="UniProtKB-SubCell"/>
</dbReference>